<evidence type="ECO:0000256" key="1">
    <source>
        <dbReference type="SAM" id="MobiDB-lite"/>
    </source>
</evidence>
<keyword evidence="2" id="KW-0812">Transmembrane</keyword>
<dbReference type="AlphaFoldDB" id="A0A7W7PEE1"/>
<name>A0A7W7PEE1_STRNE</name>
<accession>A0A7W7PEE1</accession>
<evidence type="ECO:0000313" key="3">
    <source>
        <dbReference type="EMBL" id="MBB4887736.1"/>
    </source>
</evidence>
<dbReference type="RefSeq" id="WP_184734795.1">
    <property type="nucleotide sequence ID" value="NZ_BMRW01000009.1"/>
</dbReference>
<evidence type="ECO:0000256" key="2">
    <source>
        <dbReference type="SAM" id="Phobius"/>
    </source>
</evidence>
<feature type="compositionally biased region" description="Low complexity" evidence="1">
    <location>
        <begin position="35"/>
        <end position="48"/>
    </location>
</feature>
<feature type="region of interest" description="Disordered" evidence="1">
    <location>
        <begin position="1"/>
        <end position="59"/>
    </location>
</feature>
<dbReference type="EMBL" id="JACHJG010000007">
    <property type="protein sequence ID" value="MBB4887736.1"/>
    <property type="molecule type" value="Genomic_DNA"/>
</dbReference>
<reference evidence="3 4" key="1">
    <citation type="submission" date="2020-08" db="EMBL/GenBank/DDBJ databases">
        <title>Genomic Encyclopedia of Type Strains, Phase III (KMG-III): the genomes of soil and plant-associated and newly described type strains.</title>
        <authorList>
            <person name="Whitman W."/>
        </authorList>
    </citation>
    <scope>NUCLEOTIDE SEQUENCE [LARGE SCALE GENOMIC DNA]</scope>
    <source>
        <strain evidence="3 4">CECT 3265</strain>
    </source>
</reference>
<feature type="compositionally biased region" description="Low complexity" evidence="1">
    <location>
        <begin position="9"/>
        <end position="28"/>
    </location>
</feature>
<dbReference type="Proteomes" id="UP000556436">
    <property type="component" value="Unassembled WGS sequence"/>
</dbReference>
<keyword evidence="2" id="KW-1133">Transmembrane helix</keyword>
<keyword evidence="4" id="KW-1185">Reference proteome</keyword>
<sequence length="171" mass="17919">MTTPPPQNQNPFAQQGGNAYGQQPQAPYGQPPQAPYGQQPGPYGQQPMAPYPGAPEPAPRRSKLKMLRKFGIPVVVIIMAVVGWIASRDDAETAAVGDCVMNSGTATKPDVEVVDCKDAKAKYKVIKKVDGAKSAMATCSAVEGATGGYEQSRGSDSFVLCFSDNKAAGAK</sequence>
<protein>
    <submittedName>
        <fullName evidence="3">Uncharacterized protein</fullName>
    </submittedName>
</protein>
<keyword evidence="2" id="KW-0472">Membrane</keyword>
<proteinExistence type="predicted"/>
<gene>
    <name evidence="3" type="ORF">FHS38_003790</name>
</gene>
<feature type="transmembrane region" description="Helical" evidence="2">
    <location>
        <begin position="70"/>
        <end position="87"/>
    </location>
</feature>
<evidence type="ECO:0000313" key="4">
    <source>
        <dbReference type="Proteomes" id="UP000556436"/>
    </source>
</evidence>
<organism evidence="3 4">
    <name type="scientific">Streptomyces netropsis</name>
    <name type="common">Streptoverticillium netropsis</name>
    <dbReference type="NCBI Taxonomy" id="55404"/>
    <lineage>
        <taxon>Bacteria</taxon>
        <taxon>Bacillati</taxon>
        <taxon>Actinomycetota</taxon>
        <taxon>Actinomycetes</taxon>
        <taxon>Kitasatosporales</taxon>
        <taxon>Streptomycetaceae</taxon>
        <taxon>Streptomyces</taxon>
    </lineage>
</organism>
<comment type="caution">
    <text evidence="3">The sequence shown here is derived from an EMBL/GenBank/DDBJ whole genome shotgun (WGS) entry which is preliminary data.</text>
</comment>